<keyword evidence="1" id="KW-0812">Transmembrane</keyword>
<dbReference type="Proteomes" id="UP001055200">
    <property type="component" value="Chromosome"/>
</dbReference>
<dbReference type="RefSeq" id="WP_240170210.1">
    <property type="nucleotide sequence ID" value="NZ_CP092365.1"/>
</dbReference>
<keyword evidence="3" id="KW-1185">Reference proteome</keyword>
<feature type="transmembrane region" description="Helical" evidence="1">
    <location>
        <begin position="74"/>
        <end position="92"/>
    </location>
</feature>
<evidence type="ECO:0000256" key="1">
    <source>
        <dbReference type="SAM" id="Phobius"/>
    </source>
</evidence>
<sequence>MSVLAPEGVRKAGFVVAGEGALALIAAAVLVVRGLAGADQSTVNGFGTALWFVLVGAGVATAGIALVRGHRWGRGIAVFTQLLLLPVAWYVAVGSHQWGYGITVAVVALAVLALLFSPAAVAWSAGATRSAGPGD</sequence>
<feature type="transmembrane region" description="Helical" evidence="1">
    <location>
        <begin position="12"/>
        <end position="36"/>
    </location>
</feature>
<keyword evidence="1" id="KW-1133">Transmembrane helix</keyword>
<keyword evidence="1" id="KW-0472">Membrane</keyword>
<evidence type="ECO:0008006" key="4">
    <source>
        <dbReference type="Google" id="ProtNLM"/>
    </source>
</evidence>
<dbReference type="EMBL" id="CP092365">
    <property type="protein sequence ID" value="ULN51929.1"/>
    <property type="molecule type" value="Genomic_DNA"/>
</dbReference>
<accession>A0ABY3TW28</accession>
<feature type="transmembrane region" description="Helical" evidence="1">
    <location>
        <begin position="98"/>
        <end position="123"/>
    </location>
</feature>
<proteinExistence type="predicted"/>
<gene>
    <name evidence="2" type="ORF">MIU77_13735</name>
</gene>
<evidence type="ECO:0000313" key="2">
    <source>
        <dbReference type="EMBL" id="ULN51929.1"/>
    </source>
</evidence>
<name>A0ABY3TW28_9MYCO</name>
<evidence type="ECO:0000313" key="3">
    <source>
        <dbReference type="Proteomes" id="UP001055200"/>
    </source>
</evidence>
<feature type="transmembrane region" description="Helical" evidence="1">
    <location>
        <begin position="48"/>
        <end position="67"/>
    </location>
</feature>
<reference evidence="2" key="1">
    <citation type="submission" date="2022-08" db="EMBL/GenBank/DDBJ databases">
        <title>Complete genome sequence of 14 non-tuberculosis mycobacteria type-strains.</title>
        <authorList>
            <person name="Igarashi Y."/>
            <person name="Osugi A."/>
            <person name="Mitarai S."/>
        </authorList>
    </citation>
    <scope>NUCLEOTIDE SEQUENCE</scope>
    <source>
        <strain evidence="2">DSM 45575</strain>
    </source>
</reference>
<organism evidence="2 3">
    <name type="scientific">Mycolicibacillus parakoreensis</name>
    <dbReference type="NCBI Taxonomy" id="1069221"/>
    <lineage>
        <taxon>Bacteria</taxon>
        <taxon>Bacillati</taxon>
        <taxon>Actinomycetota</taxon>
        <taxon>Actinomycetes</taxon>
        <taxon>Mycobacteriales</taxon>
        <taxon>Mycobacteriaceae</taxon>
        <taxon>Mycolicibacillus</taxon>
    </lineage>
</organism>
<protein>
    <recommendedName>
        <fullName evidence="4">Integral membrane protein</fullName>
    </recommendedName>
</protein>